<proteinExistence type="predicted"/>
<accession>J0D7X2</accession>
<sequence length="253" mass="27487">MVRQQEQVRGEDVRANTSNLAVYRSPAYPLAHCWRQRQRLRLVWRSVASCKARDRDSVEQRIVAGRKRDCAEQAAAVTEQAHVRVVRLAHADPALDAPFARTLEQHVAACARPLADGRKTERLLRIENAKLRAGLQEIRAVVHPLFTGAHSEEAGYYAFQAEPAPARDAYLMSAAPAMVPNMEYPPGAHAAYHLGVQADAPPIANGDAVQRSCFATGETVATVGSAAEDAGVWVNVFGPSVPPFFAGAQEGNM</sequence>
<organism evidence="1 2">
    <name type="scientific">Auricularia subglabra (strain TFB-10046 / SS5)</name>
    <name type="common">White-rot fungus</name>
    <name type="synonym">Auricularia delicata (strain TFB10046)</name>
    <dbReference type="NCBI Taxonomy" id="717982"/>
    <lineage>
        <taxon>Eukaryota</taxon>
        <taxon>Fungi</taxon>
        <taxon>Dikarya</taxon>
        <taxon>Basidiomycota</taxon>
        <taxon>Agaricomycotina</taxon>
        <taxon>Agaricomycetes</taxon>
        <taxon>Auriculariales</taxon>
        <taxon>Auriculariaceae</taxon>
        <taxon>Auricularia</taxon>
    </lineage>
</organism>
<dbReference type="AlphaFoldDB" id="J0D7X2"/>
<evidence type="ECO:0000313" key="1">
    <source>
        <dbReference type="EMBL" id="EJD35207.1"/>
    </source>
</evidence>
<name>J0D7X2_AURST</name>
<dbReference type="Proteomes" id="UP000006514">
    <property type="component" value="Unassembled WGS sequence"/>
</dbReference>
<keyword evidence="2" id="KW-1185">Reference proteome</keyword>
<evidence type="ECO:0000313" key="2">
    <source>
        <dbReference type="Proteomes" id="UP000006514"/>
    </source>
</evidence>
<dbReference type="InParanoid" id="J0D7X2"/>
<dbReference type="KEGG" id="adl:AURDEDRAFT_175738"/>
<protein>
    <submittedName>
        <fullName evidence="1">Uncharacterized protein</fullName>
    </submittedName>
</protein>
<gene>
    <name evidence="1" type="ORF">AURDEDRAFT_175738</name>
</gene>
<dbReference type="EMBL" id="JH687900">
    <property type="protein sequence ID" value="EJD35207.1"/>
    <property type="molecule type" value="Genomic_DNA"/>
</dbReference>
<reference evidence="2" key="1">
    <citation type="journal article" date="2012" name="Science">
        <title>The Paleozoic origin of enzymatic lignin decomposition reconstructed from 31 fungal genomes.</title>
        <authorList>
            <person name="Floudas D."/>
            <person name="Binder M."/>
            <person name="Riley R."/>
            <person name="Barry K."/>
            <person name="Blanchette R.A."/>
            <person name="Henrissat B."/>
            <person name="Martinez A.T."/>
            <person name="Otillar R."/>
            <person name="Spatafora J.W."/>
            <person name="Yadav J.S."/>
            <person name="Aerts A."/>
            <person name="Benoit I."/>
            <person name="Boyd A."/>
            <person name="Carlson A."/>
            <person name="Copeland A."/>
            <person name="Coutinho P.M."/>
            <person name="de Vries R.P."/>
            <person name="Ferreira P."/>
            <person name="Findley K."/>
            <person name="Foster B."/>
            <person name="Gaskell J."/>
            <person name="Glotzer D."/>
            <person name="Gorecki P."/>
            <person name="Heitman J."/>
            <person name="Hesse C."/>
            <person name="Hori C."/>
            <person name="Igarashi K."/>
            <person name="Jurgens J.A."/>
            <person name="Kallen N."/>
            <person name="Kersten P."/>
            <person name="Kohler A."/>
            <person name="Kuees U."/>
            <person name="Kumar T.K.A."/>
            <person name="Kuo A."/>
            <person name="LaButti K."/>
            <person name="Larrondo L.F."/>
            <person name="Lindquist E."/>
            <person name="Ling A."/>
            <person name="Lombard V."/>
            <person name="Lucas S."/>
            <person name="Lundell T."/>
            <person name="Martin R."/>
            <person name="McLaughlin D.J."/>
            <person name="Morgenstern I."/>
            <person name="Morin E."/>
            <person name="Murat C."/>
            <person name="Nagy L.G."/>
            <person name="Nolan M."/>
            <person name="Ohm R.A."/>
            <person name="Patyshakuliyeva A."/>
            <person name="Rokas A."/>
            <person name="Ruiz-Duenas F.J."/>
            <person name="Sabat G."/>
            <person name="Salamov A."/>
            <person name="Samejima M."/>
            <person name="Schmutz J."/>
            <person name="Slot J.C."/>
            <person name="St John F."/>
            <person name="Stenlid J."/>
            <person name="Sun H."/>
            <person name="Sun S."/>
            <person name="Syed K."/>
            <person name="Tsang A."/>
            <person name="Wiebenga A."/>
            <person name="Young D."/>
            <person name="Pisabarro A."/>
            <person name="Eastwood D.C."/>
            <person name="Martin F."/>
            <person name="Cullen D."/>
            <person name="Grigoriev I.V."/>
            <person name="Hibbett D.S."/>
        </authorList>
    </citation>
    <scope>NUCLEOTIDE SEQUENCE [LARGE SCALE GENOMIC DNA]</scope>
    <source>
        <strain evidence="2">TFB10046</strain>
    </source>
</reference>